<dbReference type="PANTHER" id="PTHR15503">
    <property type="entry name" value="LDOC1 RELATED"/>
    <property type="match status" value="1"/>
</dbReference>
<accession>A0AAF0Q8A6</accession>
<dbReference type="Pfam" id="PF08284">
    <property type="entry name" value="RVP_2"/>
    <property type="match status" value="1"/>
</dbReference>
<dbReference type="Proteomes" id="UP001234989">
    <property type="component" value="Chromosome 3"/>
</dbReference>
<dbReference type="PANTHER" id="PTHR15503:SF45">
    <property type="entry name" value="RNA-DIRECTED DNA POLYMERASE HOMOLOG"/>
    <property type="match status" value="1"/>
</dbReference>
<protein>
    <recommendedName>
        <fullName evidence="3">Gag-pol polyprotein</fullName>
    </recommendedName>
</protein>
<evidence type="ECO:0000313" key="1">
    <source>
        <dbReference type="EMBL" id="WMV18884.1"/>
    </source>
</evidence>
<keyword evidence="2" id="KW-1185">Reference proteome</keyword>
<sequence length="229" mass="26294">MKFLRERYNHRNAQPNPPSGSSGSQKQNRFYALQNHHEKEYSPDVVTGLLKVFHLDVYALLNPGATLSFVTPYVAIRFDILPDMLLDHFSISTQVCDSIVVKRVYRKCPISVSHRVTHVDLVELDMLDLNVILGMDWLHSCYAFIDCGTWVVKFQFPNEPILEWKGGNSMPNVWVRDMDFETPTLESVPIVNEFLEVFSKDLPGIPPEREIDFSVDLLLDTQPISIPPY</sequence>
<dbReference type="CDD" id="cd00303">
    <property type="entry name" value="retropepsin_like"/>
    <property type="match status" value="1"/>
</dbReference>
<dbReference type="SUPFAM" id="SSF50630">
    <property type="entry name" value="Acid proteases"/>
    <property type="match status" value="1"/>
</dbReference>
<dbReference type="AlphaFoldDB" id="A0AAF0Q8A6"/>
<dbReference type="Gene3D" id="2.40.70.10">
    <property type="entry name" value="Acid Proteases"/>
    <property type="match status" value="1"/>
</dbReference>
<reference evidence="1" key="1">
    <citation type="submission" date="2023-08" db="EMBL/GenBank/DDBJ databases">
        <title>A de novo genome assembly of Solanum verrucosum Schlechtendal, a Mexican diploid species geographically isolated from the other diploid A-genome species in potato relatives.</title>
        <authorList>
            <person name="Hosaka K."/>
        </authorList>
    </citation>
    <scope>NUCLEOTIDE SEQUENCE</scope>
    <source>
        <tissue evidence="1">Young leaves</tissue>
    </source>
</reference>
<name>A0AAF0Q8A6_SOLVR</name>
<gene>
    <name evidence="1" type="ORF">MTR67_012269</name>
</gene>
<dbReference type="InterPro" id="IPR032567">
    <property type="entry name" value="RTL1-rel"/>
</dbReference>
<organism evidence="1 2">
    <name type="scientific">Solanum verrucosum</name>
    <dbReference type="NCBI Taxonomy" id="315347"/>
    <lineage>
        <taxon>Eukaryota</taxon>
        <taxon>Viridiplantae</taxon>
        <taxon>Streptophyta</taxon>
        <taxon>Embryophyta</taxon>
        <taxon>Tracheophyta</taxon>
        <taxon>Spermatophyta</taxon>
        <taxon>Magnoliopsida</taxon>
        <taxon>eudicotyledons</taxon>
        <taxon>Gunneridae</taxon>
        <taxon>Pentapetalae</taxon>
        <taxon>asterids</taxon>
        <taxon>lamiids</taxon>
        <taxon>Solanales</taxon>
        <taxon>Solanaceae</taxon>
        <taxon>Solanoideae</taxon>
        <taxon>Solaneae</taxon>
        <taxon>Solanum</taxon>
    </lineage>
</organism>
<dbReference type="InterPro" id="IPR021109">
    <property type="entry name" value="Peptidase_aspartic_dom_sf"/>
</dbReference>
<proteinExistence type="predicted"/>
<evidence type="ECO:0000313" key="2">
    <source>
        <dbReference type="Proteomes" id="UP001234989"/>
    </source>
</evidence>
<dbReference type="EMBL" id="CP133614">
    <property type="protein sequence ID" value="WMV18884.1"/>
    <property type="molecule type" value="Genomic_DNA"/>
</dbReference>
<evidence type="ECO:0008006" key="3">
    <source>
        <dbReference type="Google" id="ProtNLM"/>
    </source>
</evidence>